<organism evidence="3">
    <name type="scientific">uncultured prokaryote</name>
    <dbReference type="NCBI Taxonomy" id="198431"/>
    <lineage>
        <taxon>unclassified sequences</taxon>
        <taxon>environmental samples</taxon>
    </lineage>
</organism>
<name>H5SN60_9ZZZZ</name>
<gene>
    <name evidence="3" type="ORF">HGMM_F51E10C08</name>
</gene>
<evidence type="ECO:0000313" key="3">
    <source>
        <dbReference type="EMBL" id="BAL57596.1"/>
    </source>
</evidence>
<dbReference type="InterPro" id="IPR006775">
    <property type="entry name" value="GH116_catalytic"/>
</dbReference>
<dbReference type="Pfam" id="PF12215">
    <property type="entry name" value="Glyco_hydr_116N"/>
    <property type="match status" value="1"/>
</dbReference>
<dbReference type="GO" id="GO:0004553">
    <property type="term" value="F:hydrolase activity, hydrolyzing O-glycosyl compounds"/>
    <property type="evidence" value="ECO:0007669"/>
    <property type="project" value="InterPro"/>
</dbReference>
<sequence>MKESVIIVSHYPPERIRAIAMPVGGIGTGCFALGGDGALLDWQLMSRPHRGWRPPYAHLLLWVRTPNDKTYLRVLEGMLRLQLDADHGAPQPLAGIPRMRAAGFEAAYPFGSALLRDPVLPIEVSLTAFNPLIPEATDDSSLPMGLLTIVVSNRGAHPLEASLTFLLTNFLGEDGVRRDLRGNISEFAEAHGWRGLLFRKEPKQRSPRWGTLTLLAEGGAVLAARRWVFRDRPWNGEVLGLIDTLLAEGAIPDENPNTPCPSSNENGWDSSLSVRFHLPARSQHTVRFLLCWHFPYRDLRELGWWQGKEGEDSIVRNHYALRFRDALEVAQHVIPRLGELEKRTREFVRSVVHRALPQPFREAALNCLAVLRSPTVFRLEDGTFCGFEGCSATTGCCHGSCTHVWNYEEATLALFPDLHRSMLESHLKYGITPDGAQRFRLDLPLGTSSWGRAAADGQMGLIVRAYQQYRRDNNLEWLRQVYPKLKQLLSFAWLPGSWDADRDGVMEGAQHNTYDIEFFGPNPMCGVWYLAALLAMEEMAKRVGETDFAQECRQLFERGSRWIDENLFDGEYYVQRVQPLQGQPHPMTTAIDPGDPAYQRYQVGTGCLIDQLTGQYKANRAGLGDLLKREHIVKALRSLMRHNFRRGFHQHYNNMRTYALGDEAGVLICSYPRGERPETPFPYWAECWTGLEYMFARLLLDYGLEQEALRVVQAVRHRHDGAKRNPFNEPECGSYYARCMSAWSLVHQTST</sequence>
<dbReference type="EMBL" id="AP011780">
    <property type="protein sequence ID" value="BAL57596.1"/>
    <property type="molecule type" value="Genomic_DNA"/>
</dbReference>
<dbReference type="PANTHER" id="PTHR12654:SF0">
    <property type="entry name" value="NON-LYSOSOMAL GLUCOSYLCERAMIDASE"/>
    <property type="match status" value="1"/>
</dbReference>
<dbReference type="AlphaFoldDB" id="H5SN60"/>
<dbReference type="InterPro" id="IPR008928">
    <property type="entry name" value="6-hairpin_glycosidase_sf"/>
</dbReference>
<accession>H5SN60</accession>
<feature type="domain" description="Glycosyl-hydrolase family 116 N-terminal" evidence="2">
    <location>
        <begin position="20"/>
        <end position="336"/>
    </location>
</feature>
<reference evidence="3" key="2">
    <citation type="journal article" date="2012" name="PLoS ONE">
        <title>A Deeply Branching Thermophilic Bacterium with an Ancient Acetyl-CoA Pathway Dominates a Subsurface Ecosystem.</title>
        <authorList>
            <person name="Takami H."/>
            <person name="Noguchi H."/>
            <person name="Takaki Y."/>
            <person name="Uchiyama I."/>
            <person name="Toyoda A."/>
            <person name="Nishi S."/>
            <person name="Chee G.-J."/>
            <person name="Arai W."/>
            <person name="Nunoura T."/>
            <person name="Itoh T."/>
            <person name="Hattori M."/>
            <person name="Takai K."/>
        </authorList>
    </citation>
    <scope>NUCLEOTIDE SEQUENCE</scope>
</reference>
<dbReference type="Gene3D" id="1.50.10.10">
    <property type="match status" value="1"/>
</dbReference>
<proteinExistence type="predicted"/>
<evidence type="ECO:0000259" key="1">
    <source>
        <dbReference type="Pfam" id="PF04685"/>
    </source>
</evidence>
<dbReference type="InterPro" id="IPR052566">
    <property type="entry name" value="Non-lysos_glucosylceramidase"/>
</dbReference>
<protein>
    <submittedName>
        <fullName evidence="3">Hypothetical conserved protein</fullName>
    </submittedName>
</protein>
<dbReference type="PANTHER" id="PTHR12654">
    <property type="entry name" value="BILE ACID BETA-GLUCOSIDASE-RELATED"/>
    <property type="match status" value="1"/>
</dbReference>
<evidence type="ECO:0000259" key="2">
    <source>
        <dbReference type="Pfam" id="PF12215"/>
    </source>
</evidence>
<dbReference type="SUPFAM" id="SSF48208">
    <property type="entry name" value="Six-hairpin glycosidases"/>
    <property type="match status" value="1"/>
</dbReference>
<dbReference type="PROSITE" id="PS51257">
    <property type="entry name" value="PROKAR_LIPOPROTEIN"/>
    <property type="match status" value="1"/>
</dbReference>
<dbReference type="InterPro" id="IPR012341">
    <property type="entry name" value="6hp_glycosidase-like_sf"/>
</dbReference>
<feature type="domain" description="Glycosyl-hydrolase family 116 catalytic region" evidence="1">
    <location>
        <begin position="456"/>
        <end position="744"/>
    </location>
</feature>
<dbReference type="GO" id="GO:0005975">
    <property type="term" value="P:carbohydrate metabolic process"/>
    <property type="evidence" value="ECO:0007669"/>
    <property type="project" value="InterPro"/>
</dbReference>
<dbReference type="Pfam" id="PF04685">
    <property type="entry name" value="DUF608"/>
    <property type="match status" value="1"/>
</dbReference>
<reference evidence="3" key="1">
    <citation type="journal article" date="2005" name="Environ. Microbiol.">
        <title>Genetic and functional properties of uncultivated thermophilic crenarchaeotes from a subsurface gold mine as revealed by analysis of genome fragments.</title>
        <authorList>
            <person name="Nunoura T."/>
            <person name="Hirayama H."/>
            <person name="Takami H."/>
            <person name="Oida H."/>
            <person name="Nishi S."/>
            <person name="Shimamura S."/>
            <person name="Suzuki Y."/>
            <person name="Inagaki F."/>
            <person name="Takai K."/>
            <person name="Nealson K.H."/>
            <person name="Horikoshi K."/>
        </authorList>
    </citation>
    <scope>NUCLEOTIDE SEQUENCE</scope>
</reference>
<dbReference type="InterPro" id="IPR024462">
    <property type="entry name" value="GH116_N"/>
</dbReference>